<accession>A0AAE0ZKA1</accession>
<feature type="domain" description="PiggyBac transposable element-derived protein" evidence="2">
    <location>
        <begin position="12"/>
        <end position="160"/>
    </location>
</feature>
<gene>
    <name evidence="3" type="ORF">RRG08_036424</name>
</gene>
<protein>
    <recommendedName>
        <fullName evidence="5">PiggyBac transposable element-derived protein domain-containing protein</fullName>
    </recommendedName>
</protein>
<evidence type="ECO:0000259" key="1">
    <source>
        <dbReference type="Pfam" id="PF13842"/>
    </source>
</evidence>
<proteinExistence type="predicted"/>
<evidence type="ECO:0008006" key="5">
    <source>
        <dbReference type="Google" id="ProtNLM"/>
    </source>
</evidence>
<evidence type="ECO:0000313" key="4">
    <source>
        <dbReference type="Proteomes" id="UP001283361"/>
    </source>
</evidence>
<evidence type="ECO:0000259" key="2">
    <source>
        <dbReference type="Pfam" id="PF13843"/>
    </source>
</evidence>
<dbReference type="Proteomes" id="UP001283361">
    <property type="component" value="Unassembled WGS sequence"/>
</dbReference>
<evidence type="ECO:0000313" key="3">
    <source>
        <dbReference type="EMBL" id="KAK3770823.1"/>
    </source>
</evidence>
<comment type="caution">
    <text evidence="3">The sequence shown here is derived from an EMBL/GenBank/DDBJ whole genome shotgun (WGS) entry which is preliminary data.</text>
</comment>
<dbReference type="InterPro" id="IPR032718">
    <property type="entry name" value="PGBD4_Znf_C"/>
</dbReference>
<dbReference type="PANTHER" id="PTHR46599">
    <property type="entry name" value="PIGGYBAC TRANSPOSABLE ELEMENT-DERIVED PROTEIN 4"/>
    <property type="match status" value="1"/>
</dbReference>
<sequence>MAVRVFQTLLQVVGKGHHIFADRFYTTRKLVDYLKENSTYYTGTLIANRKGFPKAIQTDIPDLTKKKCYATIGKSILLTSFRDKKAKKPVIVVSTSADTTDVMVKRKSKPSVVNQYSYAMNGCDRVDQMLTYYGTYQRKTYKWWKKLFHWMLEVSQYNAYVLYCLSRPEEEIRKSMLHFKEQLVDGLINLSVEIMPQQAHAEGDASTVGRPRKSVVLERYIGNIHLISFRGMQRKCVHCDTSRSQFFCKGCSDKPTLCPKNCFEQYHTP</sequence>
<dbReference type="Pfam" id="PF13843">
    <property type="entry name" value="DDE_Tnp_1_7"/>
    <property type="match status" value="1"/>
</dbReference>
<keyword evidence="4" id="KW-1185">Reference proteome</keyword>
<organism evidence="3 4">
    <name type="scientific">Elysia crispata</name>
    <name type="common">lettuce slug</name>
    <dbReference type="NCBI Taxonomy" id="231223"/>
    <lineage>
        <taxon>Eukaryota</taxon>
        <taxon>Metazoa</taxon>
        <taxon>Spiralia</taxon>
        <taxon>Lophotrochozoa</taxon>
        <taxon>Mollusca</taxon>
        <taxon>Gastropoda</taxon>
        <taxon>Heterobranchia</taxon>
        <taxon>Euthyneura</taxon>
        <taxon>Panpulmonata</taxon>
        <taxon>Sacoglossa</taxon>
        <taxon>Placobranchoidea</taxon>
        <taxon>Plakobranchidae</taxon>
        <taxon>Elysia</taxon>
    </lineage>
</organism>
<dbReference type="InterPro" id="IPR029526">
    <property type="entry name" value="PGBD"/>
</dbReference>
<feature type="domain" description="PiggyBac transposable element-derived protein 4 C-terminal zinc-finger" evidence="1">
    <location>
        <begin position="229"/>
        <end position="267"/>
    </location>
</feature>
<dbReference type="PANTHER" id="PTHR46599:SF3">
    <property type="entry name" value="PIGGYBAC TRANSPOSABLE ELEMENT-DERIVED PROTEIN 4"/>
    <property type="match status" value="1"/>
</dbReference>
<reference evidence="3" key="1">
    <citation type="journal article" date="2023" name="G3 (Bethesda)">
        <title>A reference genome for the long-term kleptoplast-retaining sea slug Elysia crispata morphotype clarki.</title>
        <authorList>
            <person name="Eastman K.E."/>
            <person name="Pendleton A.L."/>
            <person name="Shaikh M.A."/>
            <person name="Suttiyut T."/>
            <person name="Ogas R."/>
            <person name="Tomko P."/>
            <person name="Gavelis G."/>
            <person name="Widhalm J.R."/>
            <person name="Wisecaver J.H."/>
        </authorList>
    </citation>
    <scope>NUCLEOTIDE SEQUENCE</scope>
    <source>
        <strain evidence="3">ECLA1</strain>
    </source>
</reference>
<dbReference type="Pfam" id="PF13842">
    <property type="entry name" value="zf-Tnp_2"/>
    <property type="match status" value="1"/>
</dbReference>
<dbReference type="EMBL" id="JAWDGP010003786">
    <property type="protein sequence ID" value="KAK3770823.1"/>
    <property type="molecule type" value="Genomic_DNA"/>
</dbReference>
<name>A0AAE0ZKA1_9GAST</name>
<dbReference type="AlphaFoldDB" id="A0AAE0ZKA1"/>